<dbReference type="OrthoDB" id="2017893at2759"/>
<dbReference type="PANTHER" id="PTHR10159:SF519">
    <property type="entry name" value="DUAL SPECIFICITY PROTEIN PHOSPHATASE MPK3"/>
    <property type="match status" value="1"/>
</dbReference>
<feature type="compositionally biased region" description="Polar residues" evidence="5">
    <location>
        <begin position="944"/>
        <end position="962"/>
    </location>
</feature>
<evidence type="ECO:0000256" key="5">
    <source>
        <dbReference type="SAM" id="MobiDB-lite"/>
    </source>
</evidence>
<evidence type="ECO:0000256" key="4">
    <source>
        <dbReference type="ARBA" id="ARBA00022912"/>
    </source>
</evidence>
<dbReference type="InterPro" id="IPR000340">
    <property type="entry name" value="Dual-sp_phosphatase_cat-dom"/>
</dbReference>
<reference evidence="7 8" key="1">
    <citation type="journal article" date="2015" name="Front. Microbiol.">
        <title>Genome sequence of the plant growth promoting endophytic yeast Rhodotorula graminis WP1.</title>
        <authorList>
            <person name="Firrincieli A."/>
            <person name="Otillar R."/>
            <person name="Salamov A."/>
            <person name="Schmutz J."/>
            <person name="Khan Z."/>
            <person name="Redman R.S."/>
            <person name="Fleck N.D."/>
            <person name="Lindquist E."/>
            <person name="Grigoriev I.V."/>
            <person name="Doty S.L."/>
        </authorList>
    </citation>
    <scope>NUCLEOTIDE SEQUENCE [LARGE SCALE GENOMIC DNA]</scope>
    <source>
        <strain evidence="7 8">WP1</strain>
    </source>
</reference>
<dbReference type="SMART" id="SM00195">
    <property type="entry name" value="DSPc"/>
    <property type="match status" value="1"/>
</dbReference>
<feature type="compositionally biased region" description="Low complexity" evidence="5">
    <location>
        <begin position="86"/>
        <end position="99"/>
    </location>
</feature>
<feature type="region of interest" description="Disordered" evidence="5">
    <location>
        <begin position="986"/>
        <end position="1016"/>
    </location>
</feature>
<evidence type="ECO:0000313" key="7">
    <source>
        <dbReference type="EMBL" id="KPV78219.1"/>
    </source>
</evidence>
<evidence type="ECO:0000256" key="3">
    <source>
        <dbReference type="ARBA" id="ARBA00022801"/>
    </source>
</evidence>
<dbReference type="GO" id="GO:0043409">
    <property type="term" value="P:negative regulation of MAPK cascade"/>
    <property type="evidence" value="ECO:0007669"/>
    <property type="project" value="TreeGrafter"/>
</dbReference>
<keyword evidence="8" id="KW-1185">Reference proteome</keyword>
<dbReference type="STRING" id="578459.A0A194SC93"/>
<dbReference type="AlphaFoldDB" id="A0A194SC93"/>
<dbReference type="Proteomes" id="UP000053890">
    <property type="component" value="Unassembled WGS sequence"/>
</dbReference>
<dbReference type="PANTHER" id="PTHR10159">
    <property type="entry name" value="DUAL SPECIFICITY PROTEIN PHOSPHATASE"/>
    <property type="match status" value="1"/>
</dbReference>
<dbReference type="InterPro" id="IPR000387">
    <property type="entry name" value="Tyr_Pase_dom"/>
</dbReference>
<feature type="compositionally biased region" description="Low complexity" evidence="5">
    <location>
        <begin position="32"/>
        <end position="52"/>
    </location>
</feature>
<dbReference type="GeneID" id="28975905"/>
<comment type="similarity">
    <text evidence="1">Belongs to the protein-tyrosine phosphatase family. Non-receptor class dual specificity subfamily.</text>
</comment>
<proteinExistence type="inferred from homology"/>
<dbReference type="GO" id="GO:0008330">
    <property type="term" value="F:protein tyrosine/threonine phosphatase activity"/>
    <property type="evidence" value="ECO:0007669"/>
    <property type="project" value="TreeGrafter"/>
</dbReference>
<evidence type="ECO:0000256" key="1">
    <source>
        <dbReference type="ARBA" id="ARBA00008601"/>
    </source>
</evidence>
<evidence type="ECO:0000313" key="8">
    <source>
        <dbReference type="Proteomes" id="UP000053890"/>
    </source>
</evidence>
<dbReference type="OMA" id="NNPLHEN"/>
<feature type="region of interest" description="Disordered" evidence="5">
    <location>
        <begin position="928"/>
        <end position="971"/>
    </location>
</feature>
<feature type="compositionally biased region" description="Low complexity" evidence="5">
    <location>
        <begin position="467"/>
        <end position="488"/>
    </location>
</feature>
<gene>
    <name evidence="7" type="ORF">RHOBADRAFT_50713</name>
</gene>
<dbReference type="GO" id="GO:0017017">
    <property type="term" value="F:MAP kinase tyrosine/serine/threonine phosphatase activity"/>
    <property type="evidence" value="ECO:0007669"/>
    <property type="project" value="TreeGrafter"/>
</dbReference>
<keyword evidence="3" id="KW-0378">Hydrolase</keyword>
<feature type="domain" description="Tyrosine specific protein phosphatases" evidence="6">
    <location>
        <begin position="524"/>
        <end position="565"/>
    </location>
</feature>
<dbReference type="PROSITE" id="PS00383">
    <property type="entry name" value="TYR_PHOSPHATASE_1"/>
    <property type="match status" value="1"/>
</dbReference>
<organism evidence="7 8">
    <name type="scientific">Rhodotorula graminis (strain WP1)</name>
    <dbReference type="NCBI Taxonomy" id="578459"/>
    <lineage>
        <taxon>Eukaryota</taxon>
        <taxon>Fungi</taxon>
        <taxon>Dikarya</taxon>
        <taxon>Basidiomycota</taxon>
        <taxon>Pucciniomycotina</taxon>
        <taxon>Microbotryomycetes</taxon>
        <taxon>Sporidiobolales</taxon>
        <taxon>Sporidiobolaceae</taxon>
        <taxon>Rhodotorula</taxon>
    </lineage>
</organism>
<feature type="region of interest" description="Disordered" evidence="5">
    <location>
        <begin position="448"/>
        <end position="492"/>
    </location>
</feature>
<dbReference type="SUPFAM" id="SSF52799">
    <property type="entry name" value="(Phosphotyrosine protein) phosphatases II"/>
    <property type="match status" value="1"/>
</dbReference>
<evidence type="ECO:0000259" key="6">
    <source>
        <dbReference type="PROSITE" id="PS50056"/>
    </source>
</evidence>
<dbReference type="PROSITE" id="PS50056">
    <property type="entry name" value="TYR_PHOSPHATASE_2"/>
    <property type="match status" value="1"/>
</dbReference>
<feature type="compositionally biased region" description="Pro residues" evidence="5">
    <location>
        <begin position="629"/>
        <end position="638"/>
    </location>
</feature>
<dbReference type="InterPro" id="IPR029021">
    <property type="entry name" value="Prot-tyrosine_phosphatase-like"/>
</dbReference>
<feature type="compositionally biased region" description="Low complexity" evidence="5">
    <location>
        <begin position="719"/>
        <end position="738"/>
    </location>
</feature>
<keyword evidence="4" id="KW-0904">Protein phosphatase</keyword>
<sequence>MQLDPHPAGSSTVVRDDAPAPAAPRARPPPLALNGAEARPAPPLLGAAVPPARKGPPRLTLGVASTMAAPLDRASPVGGPALTVQPASPAMSSSSTPSTSPFPPPVPSTSSLDSAQHPARAPSFQPPPSAGANGGGLAARRAAKLGKKRLSLVVPANPHWSLPSAGPDGPATTLLSPVTPSFLRPSTSSMDAETRSLPPSPLLLTTFIGAEGTEAPDRTIGRLMLKQQADEMREQMRGGRGMKRRTSIPRLNLVRGGASAHPASLDPTAPPVERVATPAGGGGGAPSAVQLIRGDAVERGLAADGDVVVEEFPYANGPREIIPGVFLGSEQNAKDAQVLRDWRIGFVLNVAKEVECPWGADDEEDALAGPQVATPGQDGPLSSDRGAPSGQARSAKPQASPASTFAASTSPYGANATSQPPVRPPFVRPTASTPNLHAVFTLPPHRLLRLSTSPPQQPRRLSRQSLRRSGGSTTSAATATATAPTTSSCPGSVRYAAQARTGRPALEYLWLKWGHDEADLVEAHKFQAAFAFLDSARDKGERVLVHCQCGVSRSATVVIAYCMREAARALAEGRESDELAGCTGMHDTYSFVKEKSEWVGPNLSLVFQLVAYERTLRGDSASGEEGDEPPYPHYPPEPTSARPADDDDLPPPTPAVGFSPFAFPAPPPPVSRSTSYGMPSINGHGSTALSSPRTPSPPHPASQLSTPDLAHHDPLVSPSLSTATKASSVTSTPGSTVGRRGLSPQEVRIVRGADEGEDELAASAARASRTSGESLGAPEVGKAVPFGAFAVPTPPPSHYTAGLEDAASPTTALYPPGVPQHDASGGAAQQSGRSHFAPPLRTSSLRAALPPLQVHLPSPPSSAPRHSSPITMVVNSPSSPAPPRQLPPLQLSRPRPTIATVTSPLSPASNASVTSPTAILSALSLSSSSGSSASLAAPLSALSRTNSTSSQTGRRFGMSQTALERRASHRRVCSDTIRVPVAGLAAAVGSPGGSRPASPAQMGGGSRAARADEQQG</sequence>
<protein>
    <recommendedName>
        <fullName evidence="2">protein-tyrosine-phosphatase</fullName>
        <ecNumber evidence="2">3.1.3.48</ecNumber>
    </recommendedName>
</protein>
<evidence type="ECO:0000256" key="2">
    <source>
        <dbReference type="ARBA" id="ARBA00013064"/>
    </source>
</evidence>
<feature type="compositionally biased region" description="Polar residues" evidence="5">
    <location>
        <begin position="672"/>
        <end position="693"/>
    </location>
</feature>
<feature type="region of interest" description="Disordered" evidence="5">
    <location>
        <begin position="618"/>
        <end position="778"/>
    </location>
</feature>
<dbReference type="EMBL" id="KQ474073">
    <property type="protein sequence ID" value="KPV78219.1"/>
    <property type="molecule type" value="Genomic_DNA"/>
</dbReference>
<dbReference type="Pfam" id="PF00782">
    <property type="entry name" value="DSPc"/>
    <property type="match status" value="1"/>
</dbReference>
<feature type="compositionally biased region" description="Low complexity" evidence="5">
    <location>
        <begin position="887"/>
        <end position="896"/>
    </location>
</feature>
<feature type="compositionally biased region" description="Low complexity" evidence="5">
    <location>
        <begin position="928"/>
        <end position="943"/>
    </location>
</feature>
<feature type="compositionally biased region" description="Low complexity" evidence="5">
    <location>
        <begin position="399"/>
        <end position="411"/>
    </location>
</feature>
<dbReference type="RefSeq" id="XP_018274268.1">
    <property type="nucleotide sequence ID" value="XM_018415457.1"/>
</dbReference>
<dbReference type="InterPro" id="IPR016130">
    <property type="entry name" value="Tyr_Pase_AS"/>
</dbReference>
<dbReference type="Gene3D" id="3.90.190.10">
    <property type="entry name" value="Protein tyrosine phosphatase superfamily"/>
    <property type="match status" value="2"/>
</dbReference>
<feature type="region of interest" description="Disordered" evidence="5">
    <location>
        <begin position="1"/>
        <end position="139"/>
    </location>
</feature>
<feature type="compositionally biased region" description="Polar residues" evidence="5">
    <location>
        <begin position="899"/>
        <end position="914"/>
    </location>
</feature>
<dbReference type="EC" id="3.1.3.48" evidence="2"/>
<dbReference type="GO" id="GO:0005737">
    <property type="term" value="C:cytoplasm"/>
    <property type="evidence" value="ECO:0007669"/>
    <property type="project" value="TreeGrafter"/>
</dbReference>
<name>A0A194SC93_RHOGW</name>
<feature type="region of interest" description="Disordered" evidence="5">
    <location>
        <begin position="368"/>
        <end position="430"/>
    </location>
</feature>
<dbReference type="InterPro" id="IPR020422">
    <property type="entry name" value="TYR_PHOSPHATASE_DUAL_dom"/>
</dbReference>
<accession>A0A194SC93</accession>
<dbReference type="GO" id="GO:0033550">
    <property type="term" value="F:MAP kinase tyrosine phosphatase activity"/>
    <property type="evidence" value="ECO:0007669"/>
    <property type="project" value="TreeGrafter"/>
</dbReference>
<feature type="region of interest" description="Disordered" evidence="5">
    <location>
        <begin position="808"/>
        <end position="914"/>
    </location>
</feature>